<dbReference type="SUPFAM" id="SSF52799">
    <property type="entry name" value="(Phosphotyrosine protein) phosphatases II"/>
    <property type="match status" value="1"/>
</dbReference>
<gene>
    <name evidence="9" type="primary">yopH_1</name>
    <name evidence="9" type="ORF">PTE30175_01210</name>
</gene>
<keyword evidence="3" id="KW-0964">Secreted</keyword>
<dbReference type="GO" id="GO:0005576">
    <property type="term" value="C:extracellular region"/>
    <property type="evidence" value="ECO:0007669"/>
    <property type="project" value="UniProtKB-SubCell"/>
</dbReference>
<dbReference type="InterPro" id="IPR000387">
    <property type="entry name" value="Tyr_Pase_dom"/>
</dbReference>
<keyword evidence="10" id="KW-1185">Reference proteome</keyword>
<dbReference type="InterPro" id="IPR000242">
    <property type="entry name" value="PTP_cat"/>
</dbReference>
<keyword evidence="4 9" id="KW-0378">Hydrolase</keyword>
<evidence type="ECO:0000256" key="5">
    <source>
        <dbReference type="ARBA" id="ARBA00022912"/>
    </source>
</evidence>
<dbReference type="RefSeq" id="WP_150696158.1">
    <property type="nucleotide sequence ID" value="NZ_CABPRZ010000004.1"/>
</dbReference>
<dbReference type="PROSITE" id="PS00383">
    <property type="entry name" value="TYR_PHOSPHATASE_1"/>
    <property type="match status" value="1"/>
</dbReference>
<evidence type="ECO:0000256" key="1">
    <source>
        <dbReference type="ARBA" id="ARBA00004613"/>
    </source>
</evidence>
<evidence type="ECO:0000256" key="2">
    <source>
        <dbReference type="ARBA" id="ARBA00013064"/>
    </source>
</evidence>
<dbReference type="AlphaFoldDB" id="A0A5E4T9J7"/>
<organism evidence="9 10">
    <name type="scientific">Pandoraea terrae</name>
    <dbReference type="NCBI Taxonomy" id="1537710"/>
    <lineage>
        <taxon>Bacteria</taxon>
        <taxon>Pseudomonadati</taxon>
        <taxon>Pseudomonadota</taxon>
        <taxon>Betaproteobacteria</taxon>
        <taxon>Burkholderiales</taxon>
        <taxon>Burkholderiaceae</taxon>
        <taxon>Pandoraea</taxon>
    </lineage>
</organism>
<feature type="domain" description="Tyrosine-protein phosphatase" evidence="7">
    <location>
        <begin position="201"/>
        <end position="436"/>
    </location>
</feature>
<evidence type="ECO:0000256" key="6">
    <source>
        <dbReference type="ARBA" id="ARBA00023026"/>
    </source>
</evidence>
<evidence type="ECO:0000313" key="9">
    <source>
        <dbReference type="EMBL" id="VVD84151.1"/>
    </source>
</evidence>
<evidence type="ECO:0000256" key="3">
    <source>
        <dbReference type="ARBA" id="ARBA00022525"/>
    </source>
</evidence>
<comment type="subcellular location">
    <subcellularLocation>
        <location evidence="1">Secreted</location>
    </subcellularLocation>
</comment>
<dbReference type="OrthoDB" id="8934138at2"/>
<dbReference type="InterPro" id="IPR003595">
    <property type="entry name" value="Tyr_Pase_cat"/>
</dbReference>
<dbReference type="GO" id="GO:0004725">
    <property type="term" value="F:protein tyrosine phosphatase activity"/>
    <property type="evidence" value="ECO:0007669"/>
    <property type="project" value="UniProtKB-EC"/>
</dbReference>
<reference evidence="9 10" key="1">
    <citation type="submission" date="2019-08" db="EMBL/GenBank/DDBJ databases">
        <authorList>
            <person name="Peeters C."/>
        </authorList>
    </citation>
    <scope>NUCLEOTIDE SEQUENCE [LARGE SCALE GENOMIC DNA]</scope>
    <source>
        <strain evidence="9 10">LMG 30175</strain>
    </source>
</reference>
<sequence>MTSIDTLASSARMDRDDANRILEAVHTHSPGAATTMVGVTRQGGVVLFTGLQFLLHPRQTQRARSLIADHLQSIGFDRYTFLPRLYDQPATQWITRNLGQAQKRQYESMMAKNADYADRRFACAPKPELERVRGTPPQMRLAGTPPVKMSGVDQPVLRYTTPHETVNDILGTADNKVGRYLQLQCSGEGGTDYATRLPSARFSDVHTARHTMISAPDGTQLPANVVKIDGREVAIACQYPLDAFMQHHFEMLMAQAPSMLVVLAGTMETSSPWDVPYFAHRATAGQIEVEHYQIGKLDMGRHEEAIHVHRLALDTGKSCVSFPVVHVTGWPDHQSMPAEDIKSLIDVISDVRSLHPPLVDGHEAVPGAIRRETPLPIVHCRAGVGRTGTLIGAMALLKDRTLPLETIVTDMRLSRSPMMVQTKNQLNTLVDIALENGNPLPPQAHKPAQYA</sequence>
<protein>
    <recommendedName>
        <fullName evidence="2">protein-tyrosine-phosphatase</fullName>
        <ecNumber evidence="2">3.1.3.48</ecNumber>
    </recommendedName>
</protein>
<dbReference type="SMART" id="SM00194">
    <property type="entry name" value="PTPc"/>
    <property type="match status" value="1"/>
</dbReference>
<dbReference type="InterPro" id="IPR029021">
    <property type="entry name" value="Prot-tyrosine_phosphatase-like"/>
</dbReference>
<evidence type="ECO:0000313" key="10">
    <source>
        <dbReference type="Proteomes" id="UP000414233"/>
    </source>
</evidence>
<dbReference type="InterPro" id="IPR050348">
    <property type="entry name" value="Protein-Tyr_Phosphatase"/>
</dbReference>
<dbReference type="Proteomes" id="UP000414233">
    <property type="component" value="Unassembled WGS sequence"/>
</dbReference>
<dbReference type="PRINTS" id="PR01371">
    <property type="entry name" value="BACYPHPHTASE"/>
</dbReference>
<dbReference type="PRINTS" id="PR00700">
    <property type="entry name" value="PRTYPHPHTASE"/>
</dbReference>
<evidence type="ECO:0000259" key="8">
    <source>
        <dbReference type="PROSITE" id="PS50056"/>
    </source>
</evidence>
<dbReference type="PROSITE" id="PS50056">
    <property type="entry name" value="TYR_PHOSPHATASE_2"/>
    <property type="match status" value="1"/>
</dbReference>
<proteinExistence type="predicted"/>
<dbReference type="InterPro" id="IPR016130">
    <property type="entry name" value="Tyr_Pase_AS"/>
</dbReference>
<name>A0A5E4T9J7_9BURK</name>
<evidence type="ECO:0000256" key="4">
    <source>
        <dbReference type="ARBA" id="ARBA00022801"/>
    </source>
</evidence>
<dbReference type="PANTHER" id="PTHR19134">
    <property type="entry name" value="RECEPTOR-TYPE TYROSINE-PROTEIN PHOSPHATASE"/>
    <property type="match status" value="1"/>
</dbReference>
<keyword evidence="5" id="KW-0904">Protein phosphatase</keyword>
<dbReference type="Pfam" id="PF00102">
    <property type="entry name" value="Y_phosphatase"/>
    <property type="match status" value="1"/>
</dbReference>
<dbReference type="EC" id="3.1.3.48" evidence="2"/>
<dbReference type="PROSITE" id="PS50055">
    <property type="entry name" value="TYR_PHOSPHATASE_PTP"/>
    <property type="match status" value="1"/>
</dbReference>
<dbReference type="PANTHER" id="PTHR19134:SF449">
    <property type="entry name" value="TYROSINE-PROTEIN PHOSPHATASE 1"/>
    <property type="match status" value="1"/>
</dbReference>
<dbReference type="EMBL" id="CABPRZ010000004">
    <property type="protein sequence ID" value="VVD84151.1"/>
    <property type="molecule type" value="Genomic_DNA"/>
</dbReference>
<dbReference type="SMART" id="SM00404">
    <property type="entry name" value="PTPc_motif"/>
    <property type="match status" value="1"/>
</dbReference>
<keyword evidence="6" id="KW-0843">Virulence</keyword>
<feature type="domain" description="Tyrosine specific protein phosphatases" evidence="8">
    <location>
        <begin position="345"/>
        <end position="426"/>
    </location>
</feature>
<dbReference type="InterPro" id="IPR003546">
    <property type="entry name" value="Tyr_Pase_SptP/YopH"/>
</dbReference>
<accession>A0A5E4T9J7</accession>
<dbReference type="Gene3D" id="3.90.190.10">
    <property type="entry name" value="Protein tyrosine phosphatase superfamily"/>
    <property type="match status" value="1"/>
</dbReference>
<evidence type="ECO:0000259" key="7">
    <source>
        <dbReference type="PROSITE" id="PS50055"/>
    </source>
</evidence>